<sequence length="133" mass="15253">MPLHPVFFLCLHEQEQLQSSLMREQAHVCQTLEETELTTRQNKPHMPNSDACYSILRMLRRIPVVVYEVSKDGTDVSAIEGAICLSEFDEGDEKVRVHSRCYHGFHVQCIDVWLTTHNLILEEALHATHDLAA</sequence>
<dbReference type="InterPro" id="IPR013083">
    <property type="entry name" value="Znf_RING/FYVE/PHD"/>
</dbReference>
<proteinExistence type="predicted"/>
<evidence type="ECO:0000256" key="1">
    <source>
        <dbReference type="ARBA" id="ARBA00022723"/>
    </source>
</evidence>
<evidence type="ECO:0000256" key="2">
    <source>
        <dbReference type="ARBA" id="ARBA00022771"/>
    </source>
</evidence>
<evidence type="ECO:0000313" key="6">
    <source>
        <dbReference type="Proteomes" id="UP000298652"/>
    </source>
</evidence>
<reference evidence="5" key="1">
    <citation type="submission" date="2019-03" db="EMBL/GenBank/DDBJ databases">
        <title>WGS assembly of Setaria viridis.</title>
        <authorList>
            <person name="Huang P."/>
            <person name="Jenkins J."/>
            <person name="Grimwood J."/>
            <person name="Barry K."/>
            <person name="Healey A."/>
            <person name="Mamidi S."/>
            <person name="Sreedasyam A."/>
            <person name="Shu S."/>
            <person name="Feldman M."/>
            <person name="Wu J."/>
            <person name="Yu Y."/>
            <person name="Chen C."/>
            <person name="Johnson J."/>
            <person name="Rokhsar D."/>
            <person name="Baxter I."/>
            <person name="Schmutz J."/>
            <person name="Brutnell T."/>
            <person name="Kellogg E."/>
        </authorList>
    </citation>
    <scope>NUCLEOTIDE SEQUENCE [LARGE SCALE GENOMIC DNA]</scope>
</reference>
<evidence type="ECO:0000256" key="3">
    <source>
        <dbReference type="ARBA" id="ARBA00022833"/>
    </source>
</evidence>
<dbReference type="Gene3D" id="3.30.40.10">
    <property type="entry name" value="Zinc/RING finger domain, C3HC4 (zinc finger)"/>
    <property type="match status" value="1"/>
</dbReference>
<keyword evidence="3" id="KW-0862">Zinc</keyword>
<dbReference type="GO" id="GO:0008270">
    <property type="term" value="F:zinc ion binding"/>
    <property type="evidence" value="ECO:0007669"/>
    <property type="project" value="UniProtKB-KW"/>
</dbReference>
<gene>
    <name evidence="5" type="ORF">SEVIR_8G187000v2</name>
</gene>
<dbReference type="SUPFAM" id="SSF57850">
    <property type="entry name" value="RING/U-box"/>
    <property type="match status" value="1"/>
</dbReference>
<name>A0A4U6TGU8_SETVI</name>
<dbReference type="InterPro" id="IPR001841">
    <property type="entry name" value="Znf_RING"/>
</dbReference>
<keyword evidence="2" id="KW-0863">Zinc-finger</keyword>
<dbReference type="AlphaFoldDB" id="A0A4U6TGU8"/>
<dbReference type="PANTHER" id="PTHR45798:SF44">
    <property type="entry name" value="RING-H2 FINGER PROTEIN ATL74"/>
    <property type="match status" value="1"/>
</dbReference>
<evidence type="ECO:0000313" key="5">
    <source>
        <dbReference type="EMBL" id="TKW01528.1"/>
    </source>
</evidence>
<dbReference type="Gramene" id="TKW01528">
    <property type="protein sequence ID" value="TKW01528"/>
    <property type="gene ID" value="SEVIR_8G187000v2"/>
</dbReference>
<dbReference type="Proteomes" id="UP000298652">
    <property type="component" value="Chromosome 8"/>
</dbReference>
<protein>
    <recommendedName>
        <fullName evidence="4">RING-type domain-containing protein</fullName>
    </recommendedName>
</protein>
<organism evidence="5 6">
    <name type="scientific">Setaria viridis</name>
    <name type="common">Green bristlegrass</name>
    <name type="synonym">Setaria italica subsp. viridis</name>
    <dbReference type="NCBI Taxonomy" id="4556"/>
    <lineage>
        <taxon>Eukaryota</taxon>
        <taxon>Viridiplantae</taxon>
        <taxon>Streptophyta</taxon>
        <taxon>Embryophyta</taxon>
        <taxon>Tracheophyta</taxon>
        <taxon>Spermatophyta</taxon>
        <taxon>Magnoliopsida</taxon>
        <taxon>Liliopsida</taxon>
        <taxon>Poales</taxon>
        <taxon>Poaceae</taxon>
        <taxon>PACMAD clade</taxon>
        <taxon>Panicoideae</taxon>
        <taxon>Panicodae</taxon>
        <taxon>Paniceae</taxon>
        <taxon>Cenchrinae</taxon>
        <taxon>Setaria</taxon>
    </lineage>
</organism>
<keyword evidence="6" id="KW-1185">Reference proteome</keyword>
<dbReference type="PANTHER" id="PTHR45798">
    <property type="entry name" value="RING-H2 FINGER PROTEIN ATL61-RELATED-RELATED"/>
    <property type="match status" value="1"/>
</dbReference>
<feature type="domain" description="RING-type" evidence="4">
    <location>
        <begin position="82"/>
        <end position="110"/>
    </location>
</feature>
<dbReference type="EMBL" id="CM016559">
    <property type="protein sequence ID" value="TKW01528.1"/>
    <property type="molecule type" value="Genomic_DNA"/>
</dbReference>
<keyword evidence="1" id="KW-0479">Metal-binding</keyword>
<dbReference type="Pfam" id="PF17123">
    <property type="entry name" value="zf-RING_11"/>
    <property type="match status" value="1"/>
</dbReference>
<accession>A0A4U6TGU8</accession>
<evidence type="ECO:0000259" key="4">
    <source>
        <dbReference type="Pfam" id="PF17123"/>
    </source>
</evidence>
<dbReference type="InterPro" id="IPR052788">
    <property type="entry name" value="RING-type_E3_ligase_ATL"/>
</dbReference>